<evidence type="ECO:0000256" key="1">
    <source>
        <dbReference type="SAM" id="Phobius"/>
    </source>
</evidence>
<evidence type="ECO:0000313" key="4">
    <source>
        <dbReference type="Proteomes" id="UP001151071"/>
    </source>
</evidence>
<keyword evidence="1" id="KW-1133">Transmembrane helix</keyword>
<dbReference type="RefSeq" id="WP_271140748.1">
    <property type="nucleotide sequence ID" value="NZ_JAPYYP010000031.1"/>
</dbReference>
<comment type="caution">
    <text evidence="3">The sequence shown here is derived from an EMBL/GenBank/DDBJ whole genome shotgun (WGS) entry which is preliminary data.</text>
</comment>
<feature type="domain" description="TadE-like" evidence="2">
    <location>
        <begin position="13"/>
        <end position="54"/>
    </location>
</feature>
<dbReference type="Pfam" id="PF07811">
    <property type="entry name" value="TadE"/>
    <property type="match status" value="1"/>
</dbReference>
<gene>
    <name evidence="3" type="ORF">O3V59_18745</name>
</gene>
<dbReference type="AlphaFoldDB" id="A0A9X3Z520"/>
<protein>
    <submittedName>
        <fullName evidence="3">Pilus assembly protein</fullName>
    </submittedName>
</protein>
<dbReference type="Proteomes" id="UP001151071">
    <property type="component" value="Unassembled WGS sequence"/>
</dbReference>
<feature type="transmembrane region" description="Helical" evidence="1">
    <location>
        <begin position="20"/>
        <end position="45"/>
    </location>
</feature>
<proteinExistence type="predicted"/>
<dbReference type="EMBL" id="JAPYYP010000031">
    <property type="protein sequence ID" value="MDA5110403.1"/>
    <property type="molecule type" value="Genomic_DNA"/>
</dbReference>
<reference evidence="3" key="1">
    <citation type="submission" date="2022-12" db="EMBL/GenBank/DDBJ databases">
        <title>Draft genome sequence of the thermophilic strain Brevibacillus thermoruber HT42, isolated from Los Humeros, Puebla, Mexico, with biotechnological potential.</title>
        <authorList>
            <person name="Lara Sanchez J."/>
            <person name="Solis Palacios R."/>
            <person name="Bustos Baena A.S."/>
            <person name="Ruz Baez A.E."/>
            <person name="Espinosa Luna G."/>
            <person name="Oliart Ros R.M."/>
        </authorList>
    </citation>
    <scope>NUCLEOTIDE SEQUENCE</scope>
    <source>
        <strain evidence="3">HT42</strain>
    </source>
</reference>
<organism evidence="3 4">
    <name type="scientific">Brevibacillus thermoruber</name>
    <dbReference type="NCBI Taxonomy" id="33942"/>
    <lineage>
        <taxon>Bacteria</taxon>
        <taxon>Bacillati</taxon>
        <taxon>Bacillota</taxon>
        <taxon>Bacilli</taxon>
        <taxon>Bacillales</taxon>
        <taxon>Paenibacillaceae</taxon>
        <taxon>Brevibacillus</taxon>
    </lineage>
</organism>
<keyword evidence="1" id="KW-0812">Transmembrane</keyword>
<accession>A0A9X3Z520</accession>
<name>A0A9X3Z520_9BACL</name>
<keyword evidence="4" id="KW-1185">Reference proteome</keyword>
<sequence length="137" mass="14886">MGESVHCLNNEKGSATVEFIGILPFVFLILLILWQFLTGVYAVIIAQSAANEAAKVYAVTRNLDEAMNAAQHIVSSAGGGISYDSGDSYISDEGSYFTARIGVDLDLFFIPDIIKQNMAEEDKVISLGREVRGRVVH</sequence>
<evidence type="ECO:0000259" key="2">
    <source>
        <dbReference type="Pfam" id="PF07811"/>
    </source>
</evidence>
<dbReference type="InterPro" id="IPR012495">
    <property type="entry name" value="TadE-like_dom"/>
</dbReference>
<keyword evidence="1" id="KW-0472">Membrane</keyword>
<evidence type="ECO:0000313" key="3">
    <source>
        <dbReference type="EMBL" id="MDA5110403.1"/>
    </source>
</evidence>